<feature type="domain" description="PARP alpha-helical" evidence="20">
    <location>
        <begin position="1255"/>
        <end position="1373"/>
    </location>
</feature>
<dbReference type="Pfam" id="PF00644">
    <property type="entry name" value="PARP"/>
    <property type="match status" value="2"/>
</dbReference>
<feature type="domain" description="WGR" evidence="21">
    <location>
        <begin position="1138"/>
        <end position="1235"/>
    </location>
</feature>
<evidence type="ECO:0000259" key="20">
    <source>
        <dbReference type="PROSITE" id="PS51060"/>
    </source>
</evidence>
<dbReference type="InterPro" id="IPR012982">
    <property type="entry name" value="PARP1-like_PADR1_Zn_ribbon"/>
</dbReference>
<dbReference type="Pfam" id="PF00533">
    <property type="entry name" value="BRCT"/>
    <property type="match status" value="1"/>
</dbReference>
<dbReference type="Pfam" id="PF02877">
    <property type="entry name" value="PARP_reg"/>
    <property type="match status" value="2"/>
</dbReference>
<dbReference type="GO" id="GO:0070212">
    <property type="term" value="P:protein poly-ADP-ribosylation"/>
    <property type="evidence" value="ECO:0007669"/>
    <property type="project" value="TreeGrafter"/>
</dbReference>
<feature type="domain" description="PARP-type" evidence="17">
    <location>
        <begin position="116"/>
        <end position="201"/>
    </location>
</feature>
<keyword evidence="8" id="KW-0863">Zinc-finger</keyword>
<dbReference type="InterPro" id="IPR038650">
    <property type="entry name" value="PADR1_C_dom_sf"/>
</dbReference>
<keyword evidence="5" id="KW-0479">Metal-binding</keyword>
<evidence type="ECO:0000256" key="7">
    <source>
        <dbReference type="ARBA" id="ARBA00022765"/>
    </source>
</evidence>
<dbReference type="CDD" id="cd01437">
    <property type="entry name" value="parp_like"/>
    <property type="match status" value="2"/>
</dbReference>
<dbReference type="GO" id="GO:1990404">
    <property type="term" value="F:NAD+-protein mono-ADP-ribosyltransferase activity"/>
    <property type="evidence" value="ECO:0007669"/>
    <property type="project" value="TreeGrafter"/>
</dbReference>
<dbReference type="STRING" id="76193.A0A194QPL8"/>
<dbReference type="GO" id="GO:0005730">
    <property type="term" value="C:nucleolus"/>
    <property type="evidence" value="ECO:0007669"/>
    <property type="project" value="TreeGrafter"/>
</dbReference>
<dbReference type="SUPFAM" id="SSF142921">
    <property type="entry name" value="WGR domain-like"/>
    <property type="match status" value="2"/>
</dbReference>
<evidence type="ECO:0000256" key="11">
    <source>
        <dbReference type="ARBA" id="ARBA00023125"/>
    </source>
</evidence>
<dbReference type="FunFam" id="3.90.228.10:FF:000002">
    <property type="entry name" value="Poly [ADP-ribose] polymerase"/>
    <property type="match status" value="2"/>
</dbReference>
<dbReference type="GO" id="GO:0006302">
    <property type="term" value="P:double-strand break repair"/>
    <property type="evidence" value="ECO:0007669"/>
    <property type="project" value="TreeGrafter"/>
</dbReference>
<dbReference type="CDD" id="cd08001">
    <property type="entry name" value="WGR_PARP1_like"/>
    <property type="match status" value="2"/>
</dbReference>
<dbReference type="SUPFAM" id="SSF56399">
    <property type="entry name" value="ADP-ribosylation"/>
    <property type="match status" value="2"/>
</dbReference>
<evidence type="ECO:0000313" key="23">
    <source>
        <dbReference type="Proteomes" id="UP000053240"/>
    </source>
</evidence>
<dbReference type="Pfam" id="PF21728">
    <property type="entry name" value="PADR1_N"/>
    <property type="match status" value="1"/>
</dbReference>
<comment type="catalytic activity">
    <reaction evidence="14">
        <text>NAD(+) + (ADP-D-ribosyl)n-acceptor = nicotinamide + (ADP-D-ribosyl)n+1-acceptor + H(+).</text>
        <dbReference type="EC" id="2.4.2.30"/>
    </reaction>
</comment>
<dbReference type="PANTHER" id="PTHR10459:SF60">
    <property type="entry name" value="POLY [ADP-RIBOSE] POLYMERASE 2"/>
    <property type="match status" value="1"/>
</dbReference>
<evidence type="ECO:0000256" key="15">
    <source>
        <dbReference type="RuleBase" id="RU362114"/>
    </source>
</evidence>
<evidence type="ECO:0000256" key="8">
    <source>
        <dbReference type="ARBA" id="ARBA00022771"/>
    </source>
</evidence>
<name>A0A194QPL8_PAPMA</name>
<keyword evidence="23" id="KW-1185">Reference proteome</keyword>
<dbReference type="EC" id="2.4.2.-" evidence="15"/>
<dbReference type="InterPro" id="IPR008893">
    <property type="entry name" value="WGR_domain"/>
</dbReference>
<evidence type="ECO:0000256" key="10">
    <source>
        <dbReference type="ARBA" id="ARBA00023027"/>
    </source>
</evidence>
<evidence type="ECO:0000256" key="9">
    <source>
        <dbReference type="ARBA" id="ARBA00022833"/>
    </source>
</evidence>
<dbReference type="Gene3D" id="1.20.142.10">
    <property type="entry name" value="Poly(ADP-ribose) polymerase, regulatory domain"/>
    <property type="match status" value="2"/>
</dbReference>
<evidence type="ECO:0000256" key="6">
    <source>
        <dbReference type="ARBA" id="ARBA00022737"/>
    </source>
</evidence>
<evidence type="ECO:0000256" key="3">
    <source>
        <dbReference type="ARBA" id="ARBA00022679"/>
    </source>
</evidence>
<evidence type="ECO:0000259" key="18">
    <source>
        <dbReference type="PROSITE" id="PS50172"/>
    </source>
</evidence>
<evidence type="ECO:0000256" key="16">
    <source>
        <dbReference type="SAM" id="Coils"/>
    </source>
</evidence>
<evidence type="ECO:0000256" key="5">
    <source>
        <dbReference type="ARBA" id="ARBA00022723"/>
    </source>
</evidence>
<dbReference type="EMBL" id="KQ461194">
    <property type="protein sequence ID" value="KPJ06925.1"/>
    <property type="molecule type" value="Genomic_DNA"/>
</dbReference>
<dbReference type="Gene3D" id="3.40.50.10190">
    <property type="entry name" value="BRCT domain"/>
    <property type="match status" value="1"/>
</dbReference>
<dbReference type="Gene3D" id="3.30.1740.10">
    <property type="entry name" value="Zinc finger, PARP-type"/>
    <property type="match status" value="2"/>
</dbReference>
<dbReference type="PROSITE" id="PS51977">
    <property type="entry name" value="WGR"/>
    <property type="match status" value="2"/>
</dbReference>
<dbReference type="InterPro" id="IPR036957">
    <property type="entry name" value="Znf_PARP_sf"/>
</dbReference>
<evidence type="ECO:0000256" key="13">
    <source>
        <dbReference type="ARBA" id="ARBA00024347"/>
    </source>
</evidence>
<protein>
    <recommendedName>
        <fullName evidence="15">Poly [ADP-ribose] polymerase</fullName>
        <shortName evidence="15">PARP</shortName>
        <ecNumber evidence="15">2.4.2.-</ecNumber>
    </recommendedName>
</protein>
<keyword evidence="9" id="KW-0862">Zinc</keyword>
<evidence type="ECO:0000256" key="1">
    <source>
        <dbReference type="ARBA" id="ARBA00004123"/>
    </source>
</evidence>
<dbReference type="SUPFAM" id="SSF52113">
    <property type="entry name" value="BRCT domain"/>
    <property type="match status" value="1"/>
</dbReference>
<dbReference type="Gene3D" id="3.90.640.80">
    <property type="match status" value="1"/>
</dbReference>
<dbReference type="SMART" id="SM00773">
    <property type="entry name" value="WGR"/>
    <property type="match status" value="2"/>
</dbReference>
<keyword evidence="16" id="KW-0175">Coiled coil</keyword>
<comment type="similarity">
    <text evidence="13">Belongs to the ARTD/PARP family.</text>
</comment>
<keyword evidence="11" id="KW-0238">DNA-binding</keyword>
<evidence type="ECO:0000313" key="22">
    <source>
        <dbReference type="EMBL" id="KPJ06925.1"/>
    </source>
</evidence>
<evidence type="ECO:0000256" key="2">
    <source>
        <dbReference type="ARBA" id="ARBA00022676"/>
    </source>
</evidence>
<dbReference type="InterPro" id="IPR001357">
    <property type="entry name" value="BRCT_dom"/>
</dbReference>
<organism evidence="22 23">
    <name type="scientific">Papilio machaon</name>
    <name type="common">Old World swallowtail butterfly</name>
    <dbReference type="NCBI Taxonomy" id="76193"/>
    <lineage>
        <taxon>Eukaryota</taxon>
        <taxon>Metazoa</taxon>
        <taxon>Ecdysozoa</taxon>
        <taxon>Arthropoda</taxon>
        <taxon>Hexapoda</taxon>
        <taxon>Insecta</taxon>
        <taxon>Pterygota</taxon>
        <taxon>Neoptera</taxon>
        <taxon>Endopterygota</taxon>
        <taxon>Lepidoptera</taxon>
        <taxon>Glossata</taxon>
        <taxon>Ditrysia</taxon>
        <taxon>Papilionoidea</taxon>
        <taxon>Papilionidae</taxon>
        <taxon>Papilioninae</taxon>
        <taxon>Papilio</taxon>
    </lineage>
</organism>
<keyword evidence="4" id="KW-0548">Nucleotidyltransferase</keyword>
<keyword evidence="12" id="KW-0539">Nucleus</keyword>
<dbReference type="PANTHER" id="PTHR10459">
    <property type="entry name" value="DNA LIGASE"/>
    <property type="match status" value="1"/>
</dbReference>
<feature type="domain" description="BRCT" evidence="18">
    <location>
        <begin position="370"/>
        <end position="445"/>
    </location>
</feature>
<sequence>MSSSLYEVEYAKSDKSECKICKLKIDKGSVCFAINLQSAFCDKMQSHWHHEECFFKKIFLHNVSEIGKFNLLLHNDQERIKAKIKKVPHAALPLSDENKVSKRSFCSSNTDILSTFSIEYAKTSSATCRYCDIKIIKNEIRISKSKYDPRYGDCLMWYHLKCFVDKREDLMFFATGKDIPGFENLRSEDQTMLMEKITDVDDDFISKKLKTCSNNGSGAEVNEELQDKLTEQSKAFDAYRNDLKDLTKNEIHALLKENNLDLPSTREECIDGLADCMAFGVPKKCPECNQGQLILDNFYYRCTGDVTAWTQCYYNTKEPEKDIFKVPESLRSHKIFQNYKSNVIQRLFWSMPLTTAKVLDTSASINPQREISYPLKNIQFFLYGKLKAPKEDLKLNILKLGGLVVNKLTDTTAAVVTTKEELDKNSTMIQTIQNKDIEVIDESYFDFIDAENGTVLDSLRLIQEKNIASWGCDLFKRIPKNVLDGKVEPKSGNMYKSSSKHVETKSVIKDGHPIDIKSGLQNIAHVYKDSEKAYSEVLCKFSVENNKNSYYKLQLLEADNENKYWVYRSWGRTGTTIGGHQNDPFTSIEAAKEHFLKIYTEKTGDDWISEEFSKKARAYVPIDISYGDIKQSTIQFDSEVNLPKSVQFLITKIFDTEIMNKTLLEFKLDLDIMPLGKLSKSQIKLGYSVLADLLQMFDNNLADEKKIKDASNRFYTLIPHSFGSDGIKLLDSPDYIKQKIELLDSLLDIEIAYKLLQSPTDGSLTPIESHYLKLKTDIRPLDKTTPQFELISTYKKNTHAPTHLNYTLEIEELFEVIREGEAERYEKFKQLQNKRLLWHGSRITNLAGILSQGLRIAPPEAPVTGYMFGKGIYFADMSSKSANYCFANKSNDTGFVLLCEVALGEMKKCYAAQNIKKLAEGTHSVWGVGRTQPDPSQNKIIDDGVIVPLGNINDIPGFSMINENDQVLINKDIENLTNYLYVSTQVDDSDQFIEMIEGESRLFDHYRKALSVLNDNELKKLIDANFLLLSKSREECIDILADYMTCGIPETCPECKQGQIVLDTFYYKCIGDTSAWTQCTYRTETPQRKSMKIPCALGYIQLIPRDIKESSNTSEADRTKLKIKHGMDVDLNSGLENIAHVYKEQNNYYSVVLSKTNVDDNKNSFYKLQLLESDSKEKYWVFRSWGRTGTSIGGKKLENFTDSCEAKKHFEKIYVQKTKYRELSGHHFIKIPRAYVPVDINYDDISMSKINIESECNLPISVQGMIVKIFDRKIIENYLLQYDLDIKSMPLGKISKEQIKSGYNILSSLLEDFDKGDINIEKIKDSSNKLYTIVPHNFGLKYPPLLDNVDLIKKKLEMLDSLLEVEIVYDLLKSASDDIISPIESLYLSLNADIIPVDSSSMEYNVVMKYLKNTQYSLDYTIDIDELFKVARAGEEDRYNKYKELHNKRLLWHGSRTTNIAGILSQGLRIAPPEAPATGYLFGKGIYFADMISKSAHYCLVNKNHPIGFALLCEVALGNSEKCYKAQHVTLTEDIHSVWGVGRIQPNLTGNVTLKNDVIVPLGMPINSASQSNLFYNEYIVYDVAQVNIKYLVQLKFNFR</sequence>
<keyword evidence="7" id="KW-0013">ADP-ribosylation</keyword>
<dbReference type="SMART" id="SM01336">
    <property type="entry name" value="zf-PARP"/>
    <property type="match status" value="2"/>
</dbReference>
<feature type="domain" description="PARP alpha-helical" evidence="20">
    <location>
        <begin position="639"/>
        <end position="757"/>
    </location>
</feature>
<dbReference type="Gene3D" id="2.20.25.630">
    <property type="match status" value="1"/>
</dbReference>
<feature type="domain" description="PARP-type" evidence="17">
    <location>
        <begin position="6"/>
        <end position="88"/>
    </location>
</feature>
<dbReference type="Pfam" id="PF00645">
    <property type="entry name" value="zf-PARP"/>
    <property type="match status" value="2"/>
</dbReference>
<dbReference type="Gene3D" id="2.20.140.10">
    <property type="entry name" value="WGR domain"/>
    <property type="match status" value="1"/>
</dbReference>
<keyword evidence="2 15" id="KW-0328">Glycosyltransferase</keyword>
<dbReference type="InterPro" id="IPR036420">
    <property type="entry name" value="BRCT_dom_sf"/>
</dbReference>
<dbReference type="Pfam" id="PF08063">
    <property type="entry name" value="Zn_ribbon_PADR1"/>
    <property type="match status" value="2"/>
</dbReference>
<dbReference type="GO" id="GO:0003950">
    <property type="term" value="F:NAD+ poly-ADP-ribosyltransferase activity"/>
    <property type="evidence" value="ECO:0007669"/>
    <property type="project" value="UniProtKB-UniRule"/>
</dbReference>
<dbReference type="Proteomes" id="UP000053240">
    <property type="component" value="Unassembled WGS sequence"/>
</dbReference>
<dbReference type="GO" id="GO:0008270">
    <property type="term" value="F:zinc ion binding"/>
    <property type="evidence" value="ECO:0007669"/>
    <property type="project" value="UniProtKB-KW"/>
</dbReference>
<keyword evidence="10 15" id="KW-0520">NAD</keyword>
<dbReference type="PROSITE" id="PS52007">
    <property type="entry name" value="PADR1"/>
    <property type="match status" value="2"/>
</dbReference>
<dbReference type="InterPro" id="IPR036616">
    <property type="entry name" value="Poly(ADP-ribose)pol_reg_dom_sf"/>
</dbReference>
<dbReference type="InterPro" id="IPR049296">
    <property type="entry name" value="PARP1-like_PADR1_N"/>
</dbReference>
<feature type="domain" description="PARP catalytic" evidence="19">
    <location>
        <begin position="1381"/>
        <end position="1600"/>
    </location>
</feature>
<dbReference type="InterPro" id="IPR012317">
    <property type="entry name" value="Poly(ADP-ribose)pol_cat_dom"/>
</dbReference>
<evidence type="ECO:0000256" key="12">
    <source>
        <dbReference type="ARBA" id="ARBA00023242"/>
    </source>
</evidence>
<feature type="domain" description="PARP catalytic" evidence="19">
    <location>
        <begin position="765"/>
        <end position="993"/>
    </location>
</feature>
<evidence type="ECO:0000259" key="19">
    <source>
        <dbReference type="PROSITE" id="PS51059"/>
    </source>
</evidence>
<gene>
    <name evidence="22" type="ORF">RR48_11424</name>
</gene>
<dbReference type="PROSITE" id="PS50064">
    <property type="entry name" value="ZF_PARP_2"/>
    <property type="match status" value="2"/>
</dbReference>
<proteinExistence type="inferred from homology"/>
<evidence type="ECO:0000259" key="21">
    <source>
        <dbReference type="PROSITE" id="PS51977"/>
    </source>
</evidence>
<evidence type="ECO:0000256" key="4">
    <source>
        <dbReference type="ARBA" id="ARBA00022695"/>
    </source>
</evidence>
<dbReference type="Gene3D" id="1.10.20.130">
    <property type="match status" value="1"/>
</dbReference>
<feature type="coiled-coil region" evidence="16">
    <location>
        <begin position="222"/>
        <end position="249"/>
    </location>
</feature>
<feature type="domain" description="WGR" evidence="21">
    <location>
        <begin position="523"/>
        <end position="619"/>
    </location>
</feature>
<keyword evidence="6" id="KW-0677">Repeat</keyword>
<dbReference type="InterPro" id="IPR050800">
    <property type="entry name" value="ARTD/PARP"/>
</dbReference>
<dbReference type="PROSITE" id="PS50172">
    <property type="entry name" value="BRCT"/>
    <property type="match status" value="1"/>
</dbReference>
<dbReference type="GO" id="GO:0003677">
    <property type="term" value="F:DNA binding"/>
    <property type="evidence" value="ECO:0007669"/>
    <property type="project" value="UniProtKB-KW"/>
</dbReference>
<dbReference type="PROSITE" id="PS51059">
    <property type="entry name" value="PARP_CATALYTIC"/>
    <property type="match status" value="2"/>
</dbReference>
<dbReference type="SMART" id="SM01335">
    <property type="entry name" value="PADR1"/>
    <property type="match status" value="2"/>
</dbReference>
<dbReference type="Pfam" id="PF05406">
    <property type="entry name" value="WGR"/>
    <property type="match status" value="2"/>
</dbReference>
<dbReference type="SUPFAM" id="SSF57716">
    <property type="entry name" value="Glucocorticoid receptor-like (DNA-binding domain)"/>
    <property type="match status" value="2"/>
</dbReference>
<dbReference type="FunCoup" id="A0A194QPL8">
    <property type="interactions" value="454"/>
</dbReference>
<comment type="subcellular location">
    <subcellularLocation>
        <location evidence="1">Nucleus</location>
    </subcellularLocation>
</comment>
<evidence type="ECO:0000256" key="14">
    <source>
        <dbReference type="ARBA" id="ARBA00033987"/>
    </source>
</evidence>
<dbReference type="GO" id="GO:0016779">
    <property type="term" value="F:nucleotidyltransferase activity"/>
    <property type="evidence" value="ECO:0007669"/>
    <property type="project" value="UniProtKB-KW"/>
</dbReference>
<evidence type="ECO:0000259" key="17">
    <source>
        <dbReference type="PROSITE" id="PS50064"/>
    </source>
</evidence>
<dbReference type="InParanoid" id="A0A194QPL8"/>
<dbReference type="InterPro" id="IPR004102">
    <property type="entry name" value="Poly(ADP-ribose)pol_reg_dom"/>
</dbReference>
<dbReference type="FunFam" id="1.20.142.10:FF:000002">
    <property type="entry name" value="Poly [ADP-ribose] polymerase"/>
    <property type="match status" value="1"/>
</dbReference>
<dbReference type="SUPFAM" id="SSF47587">
    <property type="entry name" value="Domain of poly(ADP-ribose) polymerase"/>
    <property type="match status" value="2"/>
</dbReference>
<keyword evidence="3 15" id="KW-0808">Transferase</keyword>
<dbReference type="InterPro" id="IPR036930">
    <property type="entry name" value="WGR_dom_sf"/>
</dbReference>
<dbReference type="PROSITE" id="PS51060">
    <property type="entry name" value="PARP_ALPHA_HD"/>
    <property type="match status" value="2"/>
</dbReference>
<accession>A0A194QPL8</accession>
<dbReference type="InterPro" id="IPR001510">
    <property type="entry name" value="Znf_PARP"/>
</dbReference>
<reference evidence="22 23" key="1">
    <citation type="journal article" date="2015" name="Nat. Commun.">
        <title>Outbred genome sequencing and CRISPR/Cas9 gene editing in butterflies.</title>
        <authorList>
            <person name="Li X."/>
            <person name="Fan D."/>
            <person name="Zhang W."/>
            <person name="Liu G."/>
            <person name="Zhang L."/>
            <person name="Zhao L."/>
            <person name="Fang X."/>
            <person name="Chen L."/>
            <person name="Dong Y."/>
            <person name="Chen Y."/>
            <person name="Ding Y."/>
            <person name="Zhao R."/>
            <person name="Feng M."/>
            <person name="Zhu Y."/>
            <person name="Feng Y."/>
            <person name="Jiang X."/>
            <person name="Zhu D."/>
            <person name="Xiang H."/>
            <person name="Feng X."/>
            <person name="Li S."/>
            <person name="Wang J."/>
            <person name="Zhang G."/>
            <person name="Kronforst M.R."/>
            <person name="Wang W."/>
        </authorList>
    </citation>
    <scope>NUCLEOTIDE SEQUENCE [LARGE SCALE GENOMIC DNA]</scope>
    <source>
        <strain evidence="22">Ya'a_city_454_Pm</strain>
        <tissue evidence="22">Whole body</tissue>
    </source>
</reference>
<dbReference type="Gene3D" id="3.90.228.10">
    <property type="match status" value="2"/>
</dbReference>